<organism evidence="2 3">
    <name type="scientific">Neptunomonas concharum</name>
    <dbReference type="NCBI Taxonomy" id="1031538"/>
    <lineage>
        <taxon>Bacteria</taxon>
        <taxon>Pseudomonadati</taxon>
        <taxon>Pseudomonadota</taxon>
        <taxon>Gammaproteobacteria</taxon>
        <taxon>Oceanospirillales</taxon>
        <taxon>Oceanospirillaceae</taxon>
        <taxon>Neptunomonas</taxon>
    </lineage>
</organism>
<dbReference type="InterPro" id="IPR029058">
    <property type="entry name" value="AB_hydrolase_fold"/>
</dbReference>
<protein>
    <submittedName>
        <fullName evidence="2">Alpha/beta hydrolase</fullName>
    </submittedName>
</protein>
<sequence>MRTESVKGLNAKGFHNMVYHEWGSQDNDRVIVCVHGLARNSRDFDEIAKALSRDYRVICPDVVGRGESDWLSDPTGYGMPQYLSDMTALLARLNVKQVDWLGTSMGGIIGMLLAAMPQTPIRKLILNDIGAFVAKESLQRIGDYLVPKRFATLASACQFMQATYPGLKNLTESQWAHVTQHSFRQDGSEWTQHYDPAIGDITRAVSDQNVDLWPVWRMISCPQMLIWGDASDVLNQATVEQMQTENPDLHLYRLPGVPHVPSLMEDVQIKEIIQWLRSH</sequence>
<dbReference type="SUPFAM" id="SSF53474">
    <property type="entry name" value="alpha/beta-Hydrolases"/>
    <property type="match status" value="1"/>
</dbReference>
<dbReference type="EMBL" id="CP043869">
    <property type="protein sequence ID" value="QEQ97730.1"/>
    <property type="molecule type" value="Genomic_DNA"/>
</dbReference>
<dbReference type="GO" id="GO:0046464">
    <property type="term" value="P:acylglycerol catabolic process"/>
    <property type="evidence" value="ECO:0007669"/>
    <property type="project" value="TreeGrafter"/>
</dbReference>
<evidence type="ECO:0000259" key="1">
    <source>
        <dbReference type="Pfam" id="PF00561"/>
    </source>
</evidence>
<dbReference type="OrthoDB" id="9791366at2"/>
<dbReference type="InterPro" id="IPR050266">
    <property type="entry name" value="AB_hydrolase_sf"/>
</dbReference>
<dbReference type="Proteomes" id="UP000324760">
    <property type="component" value="Chromosome"/>
</dbReference>
<evidence type="ECO:0000313" key="2">
    <source>
        <dbReference type="EMBL" id="QEQ97730.1"/>
    </source>
</evidence>
<evidence type="ECO:0000313" key="3">
    <source>
        <dbReference type="Proteomes" id="UP000324760"/>
    </source>
</evidence>
<accession>A0A5P1RDK9</accession>
<reference evidence="2 3" key="1">
    <citation type="journal article" date="2019" name="Biochem. Eng. J.">
        <title>Metabolic engineering of the marine bacteria Neptunomonas concharum for the production of acetoin and meso-2,3-butanediol from acetate.</title>
        <authorList>
            <person name="Li W."/>
            <person name="Pu N."/>
            <person name="Liu C.-X."/>
            <person name="Yuan Q.-P."/>
            <person name="Li Z.-J."/>
        </authorList>
    </citation>
    <scope>NUCLEOTIDE SEQUENCE [LARGE SCALE GENOMIC DNA]</scope>
    <source>
        <strain evidence="2 3">JCM17730</strain>
    </source>
</reference>
<dbReference type="Pfam" id="PF00561">
    <property type="entry name" value="Abhydrolase_1"/>
    <property type="match status" value="1"/>
</dbReference>
<keyword evidence="3" id="KW-1185">Reference proteome</keyword>
<feature type="domain" description="AB hydrolase-1" evidence="1">
    <location>
        <begin position="30"/>
        <end position="259"/>
    </location>
</feature>
<dbReference type="GO" id="GO:0016020">
    <property type="term" value="C:membrane"/>
    <property type="evidence" value="ECO:0007669"/>
    <property type="project" value="TreeGrafter"/>
</dbReference>
<dbReference type="InterPro" id="IPR000073">
    <property type="entry name" value="AB_hydrolase_1"/>
</dbReference>
<keyword evidence="2" id="KW-0378">Hydrolase</keyword>
<dbReference type="AlphaFoldDB" id="A0A5P1RDK9"/>
<proteinExistence type="predicted"/>
<dbReference type="PANTHER" id="PTHR43798:SF5">
    <property type="entry name" value="MONOACYLGLYCEROL LIPASE ABHD6"/>
    <property type="match status" value="1"/>
</dbReference>
<dbReference type="PRINTS" id="PR00111">
    <property type="entry name" value="ABHYDROLASE"/>
</dbReference>
<dbReference type="RefSeq" id="WP_138987845.1">
    <property type="nucleotide sequence ID" value="NZ_CP043869.1"/>
</dbReference>
<dbReference type="Gene3D" id="3.40.50.1820">
    <property type="entry name" value="alpha/beta hydrolase"/>
    <property type="match status" value="1"/>
</dbReference>
<dbReference type="KEGG" id="ncu:F0U83_13925"/>
<dbReference type="GO" id="GO:0047372">
    <property type="term" value="F:monoacylglycerol lipase activity"/>
    <property type="evidence" value="ECO:0007669"/>
    <property type="project" value="TreeGrafter"/>
</dbReference>
<gene>
    <name evidence="2" type="ORF">F0U83_13925</name>
</gene>
<dbReference type="PANTHER" id="PTHR43798">
    <property type="entry name" value="MONOACYLGLYCEROL LIPASE"/>
    <property type="match status" value="1"/>
</dbReference>
<name>A0A5P1RDK9_9GAMM</name>